<feature type="transmembrane region" description="Helical" evidence="1">
    <location>
        <begin position="128"/>
        <end position="146"/>
    </location>
</feature>
<dbReference type="RefSeq" id="WP_260698534.1">
    <property type="nucleotide sequence ID" value="NZ_JACHEB010000014.1"/>
</dbReference>
<dbReference type="EMBL" id="JACHEB010000014">
    <property type="protein sequence ID" value="MBB5331361.1"/>
    <property type="molecule type" value="Genomic_DNA"/>
</dbReference>
<organism evidence="2 3">
    <name type="scientific">Tunturiibacter gelidiferens</name>
    <dbReference type="NCBI Taxonomy" id="3069689"/>
    <lineage>
        <taxon>Bacteria</taxon>
        <taxon>Pseudomonadati</taxon>
        <taxon>Acidobacteriota</taxon>
        <taxon>Terriglobia</taxon>
        <taxon>Terriglobales</taxon>
        <taxon>Acidobacteriaceae</taxon>
        <taxon>Tunturiibacter</taxon>
    </lineage>
</organism>
<dbReference type="Proteomes" id="UP000535182">
    <property type="component" value="Unassembled WGS sequence"/>
</dbReference>
<feature type="transmembrane region" description="Helical" evidence="1">
    <location>
        <begin position="81"/>
        <end position="101"/>
    </location>
</feature>
<evidence type="ECO:0000313" key="2">
    <source>
        <dbReference type="EMBL" id="MBB5331361.1"/>
    </source>
</evidence>
<accession>A0A9X0QJ57</accession>
<evidence type="ECO:0000256" key="1">
    <source>
        <dbReference type="SAM" id="Phobius"/>
    </source>
</evidence>
<keyword evidence="1" id="KW-0472">Membrane</keyword>
<keyword evidence="3" id="KW-1185">Reference proteome</keyword>
<name>A0A9X0QJ57_9BACT</name>
<keyword evidence="1" id="KW-0812">Transmembrane</keyword>
<evidence type="ECO:0000313" key="3">
    <source>
        <dbReference type="Proteomes" id="UP000535182"/>
    </source>
</evidence>
<dbReference type="AlphaFoldDB" id="A0A9X0QJ57"/>
<keyword evidence="1" id="KW-1133">Transmembrane helix</keyword>
<reference evidence="2 3" key="1">
    <citation type="submission" date="2020-08" db="EMBL/GenBank/DDBJ databases">
        <title>Genomic Encyclopedia of Type Strains, Phase IV (KMG-V): Genome sequencing to study the core and pangenomes of soil and plant-associated prokaryotes.</title>
        <authorList>
            <person name="Whitman W."/>
        </authorList>
    </citation>
    <scope>NUCLEOTIDE SEQUENCE [LARGE SCALE GENOMIC DNA]</scope>
    <source>
        <strain evidence="2 3">X5P2</strain>
    </source>
</reference>
<feature type="transmembrane region" description="Helical" evidence="1">
    <location>
        <begin position="28"/>
        <end position="48"/>
    </location>
</feature>
<proteinExistence type="predicted"/>
<gene>
    <name evidence="2" type="ORF">HDF14_005005</name>
</gene>
<feature type="transmembrane region" description="Helical" evidence="1">
    <location>
        <begin position="55"/>
        <end position="75"/>
    </location>
</feature>
<comment type="caution">
    <text evidence="2">The sequence shown here is derived from an EMBL/GenBank/DDBJ whole genome shotgun (WGS) entry which is preliminary data.</text>
</comment>
<protein>
    <submittedName>
        <fullName evidence="2">Uncharacterized protein</fullName>
    </submittedName>
</protein>
<sequence length="155" mass="16842">MALQTSSPTSSPISTHPATTVPDNRRTWFLTATSFVFIILQSACTAVIALSGVRVAIGLSALAVATFGVHAPAVGFHQDAIRIPMMIAATLGSLINLYVLWRIRSLRARPSSQWRTQPATASQRRSEFLQIALAILTLILVAAEWITHSMIHRVP</sequence>